<dbReference type="EMBL" id="RJVU01059915">
    <property type="protein sequence ID" value="ROJ62543.1"/>
    <property type="molecule type" value="Genomic_DNA"/>
</dbReference>
<reference evidence="2 3" key="1">
    <citation type="submission" date="2018-10" db="EMBL/GenBank/DDBJ databases">
        <title>Genome assembly for a Yunnan-Guizhou Plateau 3E fish, Anabarilius grahami (Regan), and its evolutionary and genetic applications.</title>
        <authorList>
            <person name="Jiang W."/>
        </authorList>
    </citation>
    <scope>NUCLEOTIDE SEQUENCE [LARGE SCALE GENOMIC DNA]</scope>
    <source>
        <strain evidence="2">AG-KIZ</strain>
        <tissue evidence="2">Muscle</tissue>
    </source>
</reference>
<evidence type="ECO:0000313" key="3">
    <source>
        <dbReference type="Proteomes" id="UP000281406"/>
    </source>
</evidence>
<comment type="caution">
    <text evidence="2">The sequence shown here is derived from an EMBL/GenBank/DDBJ whole genome shotgun (WGS) entry which is preliminary data.</text>
</comment>
<evidence type="ECO:0000256" key="1">
    <source>
        <dbReference type="SAM" id="MobiDB-lite"/>
    </source>
</evidence>
<organism evidence="2 3">
    <name type="scientific">Anabarilius grahami</name>
    <name type="common">Kanglang fish</name>
    <name type="synonym">Barilius grahami</name>
    <dbReference type="NCBI Taxonomy" id="495550"/>
    <lineage>
        <taxon>Eukaryota</taxon>
        <taxon>Metazoa</taxon>
        <taxon>Chordata</taxon>
        <taxon>Craniata</taxon>
        <taxon>Vertebrata</taxon>
        <taxon>Euteleostomi</taxon>
        <taxon>Actinopterygii</taxon>
        <taxon>Neopterygii</taxon>
        <taxon>Teleostei</taxon>
        <taxon>Ostariophysi</taxon>
        <taxon>Cypriniformes</taxon>
        <taxon>Xenocyprididae</taxon>
        <taxon>Xenocypridinae</taxon>
        <taxon>Xenocypridinae incertae sedis</taxon>
        <taxon>Anabarilius</taxon>
    </lineage>
</organism>
<feature type="compositionally biased region" description="Basic and acidic residues" evidence="1">
    <location>
        <begin position="1"/>
        <end position="12"/>
    </location>
</feature>
<accession>A0A3N0XVZ6</accession>
<dbReference type="Proteomes" id="UP000281406">
    <property type="component" value="Unassembled WGS sequence"/>
</dbReference>
<sequence>MTRENQMREKNTSRPPTKLLDINKKSDVSRCAVQCAQTAQANGQQSHRGGLAPFPPRCGAAVPRVKPQVKEEKKDFFADSVLYVQRLVEKYGNKAEQEKKKHSWTFRKTVAQR</sequence>
<name>A0A3N0XVZ6_ANAGA</name>
<dbReference type="AlphaFoldDB" id="A0A3N0XVZ6"/>
<protein>
    <submittedName>
        <fullName evidence="2">Uncharacterized protein</fullName>
    </submittedName>
</protein>
<feature type="region of interest" description="Disordered" evidence="1">
    <location>
        <begin position="1"/>
        <end position="20"/>
    </location>
</feature>
<proteinExistence type="predicted"/>
<keyword evidence="3" id="KW-1185">Reference proteome</keyword>
<evidence type="ECO:0000313" key="2">
    <source>
        <dbReference type="EMBL" id="ROJ62543.1"/>
    </source>
</evidence>
<gene>
    <name evidence="2" type="ORF">DPX16_21529</name>
</gene>